<proteinExistence type="predicted"/>
<comment type="caution">
    <text evidence="2">The sequence shown here is derived from an EMBL/GenBank/DDBJ whole genome shotgun (WGS) entry which is preliminary data.</text>
</comment>
<protein>
    <submittedName>
        <fullName evidence="2">Uncharacterized protein</fullName>
    </submittedName>
</protein>
<dbReference type="EMBL" id="VSSQ01110230">
    <property type="protein sequence ID" value="MPN48168.1"/>
    <property type="molecule type" value="Genomic_DNA"/>
</dbReference>
<reference evidence="2" key="1">
    <citation type="submission" date="2019-08" db="EMBL/GenBank/DDBJ databases">
        <authorList>
            <person name="Kucharzyk K."/>
            <person name="Murdoch R.W."/>
            <person name="Higgins S."/>
            <person name="Loffler F."/>
        </authorList>
    </citation>
    <scope>NUCLEOTIDE SEQUENCE</scope>
</reference>
<accession>A0A645IA84</accession>
<feature type="compositionally biased region" description="Polar residues" evidence="1">
    <location>
        <begin position="54"/>
        <end position="65"/>
    </location>
</feature>
<organism evidence="2">
    <name type="scientific">bioreactor metagenome</name>
    <dbReference type="NCBI Taxonomy" id="1076179"/>
    <lineage>
        <taxon>unclassified sequences</taxon>
        <taxon>metagenomes</taxon>
        <taxon>ecological metagenomes</taxon>
    </lineage>
</organism>
<dbReference type="AlphaFoldDB" id="A0A645IA84"/>
<feature type="region of interest" description="Disordered" evidence="1">
    <location>
        <begin position="26"/>
        <end position="66"/>
    </location>
</feature>
<gene>
    <name evidence="2" type="ORF">SDC9_195773</name>
</gene>
<evidence type="ECO:0000256" key="1">
    <source>
        <dbReference type="SAM" id="MobiDB-lite"/>
    </source>
</evidence>
<sequence>MSAAGGDTRVCFSPPALRRAVRHNGNCKAPANRGERHRHHRRYADRRGGRRLWSSGQRDPGQIQNHRPCRRGDGLRRRISLARLFPDAGSLRAGRERHRVRPVGRNVSFDHRPAVRVLRHCRYPAGGRHGGRLRLYGQRRNCCSRRGTHLRKSVQGAQQQVGVAG</sequence>
<name>A0A645IA84_9ZZZZ</name>
<feature type="compositionally biased region" description="Basic residues" evidence="1">
    <location>
        <begin position="35"/>
        <end position="50"/>
    </location>
</feature>
<evidence type="ECO:0000313" key="2">
    <source>
        <dbReference type="EMBL" id="MPN48168.1"/>
    </source>
</evidence>